<dbReference type="PANTHER" id="PTHR41286">
    <property type="entry name" value="HNH NUCLEASE YAJD-RELATED"/>
    <property type="match status" value="1"/>
</dbReference>
<keyword evidence="1" id="KW-0540">Nuclease</keyword>
<reference evidence="6 7" key="1">
    <citation type="submission" date="2018-06" db="EMBL/GenBank/DDBJ databases">
        <authorList>
            <consortium name="Pathogen Informatics"/>
            <person name="Doyle S."/>
        </authorList>
    </citation>
    <scope>NUCLEOTIDE SEQUENCE [LARGE SCALE GENOMIC DNA]</scope>
    <source>
        <strain evidence="6 7">NCTC13337</strain>
    </source>
</reference>
<dbReference type="OrthoDB" id="5292295at2"/>
<sequence>MSWRNGKTTKQRGYDGRWRKAREHYLSHHPLCVYCQREGRITPATVVDHIIPHKGDARLFWDKTNWQSLCKHCHDSIKQREENSKIGCNEKGFPLDPNHHWYGGG</sequence>
<keyword evidence="6" id="KW-0255">Endonuclease</keyword>
<dbReference type="Gene3D" id="1.10.30.50">
    <property type="match status" value="1"/>
</dbReference>
<dbReference type="GO" id="GO:0005829">
    <property type="term" value="C:cytosol"/>
    <property type="evidence" value="ECO:0007669"/>
    <property type="project" value="TreeGrafter"/>
</dbReference>
<dbReference type="GO" id="GO:0016787">
    <property type="term" value="F:hydrolase activity"/>
    <property type="evidence" value="ECO:0007669"/>
    <property type="project" value="UniProtKB-KW"/>
</dbReference>
<accession>A0A380MSG2</accession>
<evidence type="ECO:0000256" key="3">
    <source>
        <dbReference type="ARBA" id="ARBA00038412"/>
    </source>
</evidence>
<dbReference type="PANTHER" id="PTHR41286:SF1">
    <property type="entry name" value="HNH NUCLEASE YAJD-RELATED"/>
    <property type="match status" value="1"/>
</dbReference>
<dbReference type="GO" id="GO:0003676">
    <property type="term" value="F:nucleic acid binding"/>
    <property type="evidence" value="ECO:0007669"/>
    <property type="project" value="InterPro"/>
</dbReference>
<evidence type="ECO:0000313" key="7">
    <source>
        <dbReference type="Proteomes" id="UP000254601"/>
    </source>
</evidence>
<name>A0A380MSG2_9GAMM</name>
<keyword evidence="2" id="KW-0378">Hydrolase</keyword>
<dbReference type="InterPro" id="IPR003615">
    <property type="entry name" value="HNH_nuc"/>
</dbReference>
<dbReference type="Pfam" id="PF01844">
    <property type="entry name" value="HNH"/>
    <property type="match status" value="1"/>
</dbReference>
<comment type="similarity">
    <text evidence="3">Belongs to the HNH nuclease family.</text>
</comment>
<dbReference type="RefSeq" id="WP_072576190.1">
    <property type="nucleotide sequence ID" value="NZ_LWHB01000054.1"/>
</dbReference>
<dbReference type="AlphaFoldDB" id="A0A380MSG2"/>
<dbReference type="GO" id="GO:0004519">
    <property type="term" value="F:endonuclease activity"/>
    <property type="evidence" value="ECO:0007669"/>
    <property type="project" value="UniProtKB-KW"/>
</dbReference>
<dbReference type="GO" id="GO:0008270">
    <property type="term" value="F:zinc ion binding"/>
    <property type="evidence" value="ECO:0007669"/>
    <property type="project" value="InterPro"/>
</dbReference>
<protein>
    <recommendedName>
        <fullName evidence="4">Putative HNH nuclease YajD</fullName>
    </recommendedName>
</protein>
<feature type="domain" description="HNH nuclease" evidence="5">
    <location>
        <begin position="20"/>
        <end position="75"/>
    </location>
</feature>
<dbReference type="EMBL" id="UHIC01000001">
    <property type="protein sequence ID" value="SUO95242.1"/>
    <property type="molecule type" value="Genomic_DNA"/>
</dbReference>
<organism evidence="6 7">
    <name type="scientific">Suttonella ornithocola</name>
    <dbReference type="NCBI Taxonomy" id="279832"/>
    <lineage>
        <taxon>Bacteria</taxon>
        <taxon>Pseudomonadati</taxon>
        <taxon>Pseudomonadota</taxon>
        <taxon>Gammaproteobacteria</taxon>
        <taxon>Cardiobacteriales</taxon>
        <taxon>Cardiobacteriaceae</taxon>
        <taxon>Suttonella</taxon>
    </lineage>
</organism>
<dbReference type="Proteomes" id="UP000254601">
    <property type="component" value="Unassembled WGS sequence"/>
</dbReference>
<evidence type="ECO:0000256" key="1">
    <source>
        <dbReference type="ARBA" id="ARBA00022722"/>
    </source>
</evidence>
<dbReference type="InterPro" id="IPR002711">
    <property type="entry name" value="HNH"/>
</dbReference>
<dbReference type="SMART" id="SM00507">
    <property type="entry name" value="HNHc"/>
    <property type="match status" value="1"/>
</dbReference>
<gene>
    <name evidence="6" type="ORF">NCTC13337_01174</name>
</gene>
<evidence type="ECO:0000259" key="5">
    <source>
        <dbReference type="SMART" id="SM00507"/>
    </source>
</evidence>
<proteinExistence type="inferred from homology"/>
<evidence type="ECO:0000256" key="4">
    <source>
        <dbReference type="ARBA" id="ARBA00040194"/>
    </source>
</evidence>
<keyword evidence="7" id="KW-1185">Reference proteome</keyword>
<evidence type="ECO:0000256" key="2">
    <source>
        <dbReference type="ARBA" id="ARBA00022801"/>
    </source>
</evidence>
<dbReference type="CDD" id="cd00085">
    <property type="entry name" value="HNHc"/>
    <property type="match status" value="1"/>
</dbReference>
<evidence type="ECO:0000313" key="6">
    <source>
        <dbReference type="EMBL" id="SUO95242.1"/>
    </source>
</evidence>